<feature type="domain" description="TonB-dependent receptor-like beta-barrel" evidence="7">
    <location>
        <begin position="251"/>
        <end position="712"/>
    </location>
</feature>
<organism evidence="9">
    <name type="scientific">mine drainage metagenome</name>
    <dbReference type="NCBI Taxonomy" id="410659"/>
    <lineage>
        <taxon>unclassified sequences</taxon>
        <taxon>metagenomes</taxon>
        <taxon>ecological metagenomes</taxon>
    </lineage>
</organism>
<keyword evidence="4" id="KW-0798">TonB box</keyword>
<comment type="subcellular location">
    <subcellularLocation>
        <location evidence="1">Cell outer membrane</location>
        <topology evidence="1">Multi-pass membrane protein</topology>
    </subcellularLocation>
</comment>
<feature type="domain" description="TonB-dependent receptor plug" evidence="8">
    <location>
        <begin position="70"/>
        <end position="183"/>
    </location>
</feature>
<protein>
    <submittedName>
        <fullName evidence="9">Putative TonB-dependent receptor BfrD</fullName>
    </submittedName>
</protein>
<evidence type="ECO:0000259" key="8">
    <source>
        <dbReference type="Pfam" id="PF07715"/>
    </source>
</evidence>
<name>A0A1J5RKW6_9ZZZZ</name>
<dbReference type="GO" id="GO:0015344">
    <property type="term" value="F:siderophore uptake transmembrane transporter activity"/>
    <property type="evidence" value="ECO:0007669"/>
    <property type="project" value="TreeGrafter"/>
</dbReference>
<dbReference type="Gene3D" id="2.170.130.10">
    <property type="entry name" value="TonB-dependent receptor, plug domain"/>
    <property type="match status" value="1"/>
</dbReference>
<dbReference type="InterPro" id="IPR037066">
    <property type="entry name" value="Plug_dom_sf"/>
</dbReference>
<evidence type="ECO:0000256" key="2">
    <source>
        <dbReference type="ARBA" id="ARBA00022448"/>
    </source>
</evidence>
<proteinExistence type="predicted"/>
<keyword evidence="3" id="KW-0812">Transmembrane</keyword>
<keyword evidence="5" id="KW-0472">Membrane</keyword>
<evidence type="ECO:0000256" key="1">
    <source>
        <dbReference type="ARBA" id="ARBA00004571"/>
    </source>
</evidence>
<dbReference type="Gene3D" id="2.40.170.20">
    <property type="entry name" value="TonB-dependent receptor, beta-barrel domain"/>
    <property type="match status" value="1"/>
</dbReference>
<reference evidence="9" key="1">
    <citation type="submission" date="2016-10" db="EMBL/GenBank/DDBJ databases">
        <title>Sequence of Gallionella enrichment culture.</title>
        <authorList>
            <person name="Poehlein A."/>
            <person name="Muehling M."/>
            <person name="Daniel R."/>
        </authorList>
    </citation>
    <scope>NUCLEOTIDE SEQUENCE</scope>
</reference>
<keyword evidence="9" id="KW-0675">Receptor</keyword>
<dbReference type="Pfam" id="PF00593">
    <property type="entry name" value="TonB_dep_Rec_b-barrel"/>
    <property type="match status" value="1"/>
</dbReference>
<dbReference type="PANTHER" id="PTHR30069">
    <property type="entry name" value="TONB-DEPENDENT OUTER MEMBRANE RECEPTOR"/>
    <property type="match status" value="1"/>
</dbReference>
<dbReference type="AlphaFoldDB" id="A0A1J5RKW6"/>
<evidence type="ECO:0000256" key="6">
    <source>
        <dbReference type="ARBA" id="ARBA00023237"/>
    </source>
</evidence>
<dbReference type="InterPro" id="IPR039426">
    <property type="entry name" value="TonB-dep_rcpt-like"/>
</dbReference>
<keyword evidence="2" id="KW-0813">Transport</keyword>
<dbReference type="InterPro" id="IPR012910">
    <property type="entry name" value="Plug_dom"/>
</dbReference>
<dbReference type="GO" id="GO:0009279">
    <property type="term" value="C:cell outer membrane"/>
    <property type="evidence" value="ECO:0007669"/>
    <property type="project" value="UniProtKB-SubCell"/>
</dbReference>
<dbReference type="PROSITE" id="PS52016">
    <property type="entry name" value="TONB_DEPENDENT_REC_3"/>
    <property type="match status" value="1"/>
</dbReference>
<dbReference type="EMBL" id="MLJW01000150">
    <property type="protein sequence ID" value="OIQ96385.1"/>
    <property type="molecule type" value="Genomic_DNA"/>
</dbReference>
<dbReference type="GO" id="GO:0044718">
    <property type="term" value="P:siderophore transmembrane transport"/>
    <property type="evidence" value="ECO:0007669"/>
    <property type="project" value="TreeGrafter"/>
</dbReference>
<keyword evidence="6" id="KW-0998">Cell outer membrane</keyword>
<comment type="caution">
    <text evidence="9">The sequence shown here is derived from an EMBL/GenBank/DDBJ whole genome shotgun (WGS) entry which is preliminary data.</text>
</comment>
<dbReference type="InterPro" id="IPR000531">
    <property type="entry name" value="Beta-barrel_TonB"/>
</dbReference>
<evidence type="ECO:0000256" key="5">
    <source>
        <dbReference type="ARBA" id="ARBA00023136"/>
    </source>
</evidence>
<accession>A0A1J5RKW6</accession>
<dbReference type="Pfam" id="PF07715">
    <property type="entry name" value="Plug"/>
    <property type="match status" value="1"/>
</dbReference>
<dbReference type="SUPFAM" id="SSF56935">
    <property type="entry name" value="Porins"/>
    <property type="match status" value="1"/>
</dbReference>
<dbReference type="PANTHER" id="PTHR30069:SF39">
    <property type="entry name" value="BLL6183 PROTEIN"/>
    <property type="match status" value="1"/>
</dbReference>
<evidence type="ECO:0000256" key="3">
    <source>
        <dbReference type="ARBA" id="ARBA00022692"/>
    </source>
</evidence>
<gene>
    <name evidence="9" type="primary">bfrD_4</name>
    <name evidence="9" type="ORF">GALL_216640</name>
</gene>
<evidence type="ECO:0000259" key="7">
    <source>
        <dbReference type="Pfam" id="PF00593"/>
    </source>
</evidence>
<evidence type="ECO:0000256" key="4">
    <source>
        <dbReference type="ARBA" id="ARBA00023077"/>
    </source>
</evidence>
<evidence type="ECO:0000313" key="9">
    <source>
        <dbReference type="EMBL" id="OIQ96385.1"/>
    </source>
</evidence>
<sequence>MIRLLKPLHASGMIFFRRSLRDVIQVILSGLLLMLQVQTCTAETETDGEQILPDIIVTATMPLPGLGLPLRDVAANLQTVKGEEVEQQHTGNITEYLEQNMGSVTINSAQGNPYQPDVSFRGFTASPLLGTPQGLSVFQDGVRINEPFGDVVNWDLLPQSAIANLQVIPGTNPIFGLNTLGGAIAITTKSGRTNPGGQIEMSGGSFGRKAIELEQGGATDNLDYFVTANDSADHGWAEHNASRIKQMFGKVGYQDADTSANMSLTAANNDMQGTQTIPRSFLDNPGQAYTYPDQNVNRAVLWSFSGSHFYNDDVQLTANAYSRNYNNANSSSNVNSNYGVGNSIEATNVFSTIDQNSYGIGFQLSYLGKLAAMENQFVAGISGDFANSLFKNFSQNAQFTADRNTVGIDQLILGTDAKTYNSNLGIFMSDTLSLNRKWSITTSGRYNDARVTINDQTGMQPLLNGDHVFSRFNPGLGTTYNPKPGLTFYTNYSEGMRAPTAIELACADPSAPCSLPNDFIADPALNPVIARTAEFGTRGKFGDRSRWSASIYRTILGNDIEFISSSGATASTGYFQNVGQTRRQGLEVAADTVVGKLGIGMSYSYIDASYQTPFVERSASNSSANATGNINVQPGNKIPGIPQNTFKLLLDYAAMPQWDIGTNILYRSAIFARGDENNQDRNGVIAGYLVVNMFTNYAISKQVQLFARVDNVFNRQYADFGILGQNFFNGPGHTFDASNVSNEQFIAPSAPRGAWIGLRYLWM</sequence>
<dbReference type="InterPro" id="IPR036942">
    <property type="entry name" value="Beta-barrel_TonB_sf"/>
</dbReference>